<protein>
    <submittedName>
        <fullName evidence="2">Uncharacterized protein LOC106819162</fullName>
    </submittedName>
</protein>
<name>A0ABM1F4D0_PRICU</name>
<dbReference type="Proteomes" id="UP000695022">
    <property type="component" value="Unplaced"/>
</dbReference>
<evidence type="ECO:0000313" key="2">
    <source>
        <dbReference type="RefSeq" id="XP_014679301.1"/>
    </source>
</evidence>
<keyword evidence="1" id="KW-1185">Reference proteome</keyword>
<dbReference type="PANTHER" id="PTHR10974:SF39">
    <property type="entry name" value="E2F TRANSCRIPTION FACTOR CC-MB DOMAIN-CONTAINING PROTEIN"/>
    <property type="match status" value="1"/>
</dbReference>
<feature type="non-terminal residue" evidence="2">
    <location>
        <position position="321"/>
    </location>
</feature>
<reference evidence="2" key="1">
    <citation type="submission" date="2025-08" db="UniProtKB">
        <authorList>
            <consortium name="RefSeq"/>
        </authorList>
    </citation>
    <scope>IDENTIFICATION</scope>
</reference>
<sequence>MTRYLRVAARQPRTLTILISDHGLHYGKYNSYEATVEQYNPFLFLVVPEHVQRILGPAMLEALETNQHRLVSHRDLHYLLTALPAIMTDGKVNSDELGLLSPVPLNRSCEDLPLAQGATCICEGAEQPMVNDSGHQIFAEFAIGEFNNRLSRQYTTRFPQASSGFGRCERLVPHQFHTVITAKAQDGTLKIRMIILASVTGAGIKNSPLQEFSVTIGYSPHRSAAIRLEALQRINIYADFLNCAITDGVDQELCACNLKRPFPDFTAIKLISQGKYVNVFGKPSQIRTEIIRESRDKFGKSGRVEIAIIKRNVGHARVVYE</sequence>
<accession>A0ABM1F4D0</accession>
<proteinExistence type="predicted"/>
<dbReference type="InterPro" id="IPR004245">
    <property type="entry name" value="DUF229"/>
</dbReference>
<evidence type="ECO:0000313" key="1">
    <source>
        <dbReference type="Proteomes" id="UP000695022"/>
    </source>
</evidence>
<dbReference type="RefSeq" id="XP_014679301.1">
    <property type="nucleotide sequence ID" value="XM_014823815.1"/>
</dbReference>
<dbReference type="PANTHER" id="PTHR10974">
    <property type="entry name" value="FI08016P-RELATED"/>
    <property type="match status" value="1"/>
</dbReference>
<dbReference type="GeneID" id="106819162"/>
<gene>
    <name evidence="2" type="primary">LOC106819162</name>
</gene>
<dbReference type="Pfam" id="PF02995">
    <property type="entry name" value="DUF229"/>
    <property type="match status" value="1"/>
</dbReference>
<organism evidence="1 2">
    <name type="scientific">Priapulus caudatus</name>
    <name type="common">Priapulid worm</name>
    <dbReference type="NCBI Taxonomy" id="37621"/>
    <lineage>
        <taxon>Eukaryota</taxon>
        <taxon>Metazoa</taxon>
        <taxon>Ecdysozoa</taxon>
        <taxon>Scalidophora</taxon>
        <taxon>Priapulida</taxon>
        <taxon>Priapulimorpha</taxon>
        <taxon>Priapulimorphida</taxon>
        <taxon>Priapulidae</taxon>
        <taxon>Priapulus</taxon>
    </lineage>
</organism>